<dbReference type="GO" id="GO:0005829">
    <property type="term" value="C:cytosol"/>
    <property type="evidence" value="ECO:0007669"/>
    <property type="project" value="TreeGrafter"/>
</dbReference>
<dbReference type="GO" id="GO:0008270">
    <property type="term" value="F:zinc ion binding"/>
    <property type="evidence" value="ECO:0007669"/>
    <property type="project" value="TreeGrafter"/>
</dbReference>
<dbReference type="PROSITE" id="PS00169">
    <property type="entry name" value="D_ALA_DEHYDRATASE"/>
    <property type="match status" value="1"/>
</dbReference>
<dbReference type="PANTHER" id="PTHR11458">
    <property type="entry name" value="DELTA-AMINOLEVULINIC ACID DEHYDRATASE"/>
    <property type="match status" value="1"/>
</dbReference>
<comment type="similarity">
    <text evidence="2 12">Belongs to the ALAD family.</text>
</comment>
<gene>
    <name evidence="13" type="ORF">GGD88_000470</name>
</gene>
<accession>A0A7W6WJK0</accession>
<evidence type="ECO:0000256" key="4">
    <source>
        <dbReference type="ARBA" id="ARBA00020771"/>
    </source>
</evidence>
<dbReference type="EC" id="4.2.1.24" evidence="3 11"/>
<keyword evidence="5" id="KW-0350">Heme biosynthesis</keyword>
<dbReference type="SUPFAM" id="SSF51569">
    <property type="entry name" value="Aldolase"/>
    <property type="match status" value="1"/>
</dbReference>
<keyword evidence="10" id="KW-0460">Magnesium</keyword>
<evidence type="ECO:0000256" key="2">
    <source>
        <dbReference type="ARBA" id="ARBA00008055"/>
    </source>
</evidence>
<keyword evidence="7 11" id="KW-0627">Porphyrin biosynthesis</keyword>
<comment type="catalytic activity">
    <reaction evidence="8 11">
        <text>2 5-aminolevulinate = porphobilinogen + 2 H2O + H(+)</text>
        <dbReference type="Rhea" id="RHEA:24064"/>
        <dbReference type="ChEBI" id="CHEBI:15377"/>
        <dbReference type="ChEBI" id="CHEBI:15378"/>
        <dbReference type="ChEBI" id="CHEBI:58126"/>
        <dbReference type="ChEBI" id="CHEBI:356416"/>
        <dbReference type="EC" id="4.2.1.24"/>
    </reaction>
</comment>
<keyword evidence="6 11" id="KW-0456">Lyase</keyword>
<evidence type="ECO:0000313" key="13">
    <source>
        <dbReference type="EMBL" id="MBB4284759.1"/>
    </source>
</evidence>
<evidence type="ECO:0000256" key="7">
    <source>
        <dbReference type="ARBA" id="ARBA00023244"/>
    </source>
</evidence>
<evidence type="ECO:0000256" key="9">
    <source>
        <dbReference type="PIRSR" id="PIRSR001415-1"/>
    </source>
</evidence>
<comment type="caution">
    <text evidence="13">The sequence shown here is derived from an EMBL/GenBank/DDBJ whole genome shotgun (WGS) entry which is preliminary data.</text>
</comment>
<evidence type="ECO:0000256" key="8">
    <source>
        <dbReference type="ARBA" id="ARBA00047651"/>
    </source>
</evidence>
<dbReference type="InterPro" id="IPR001731">
    <property type="entry name" value="ALAD"/>
</dbReference>
<protein>
    <recommendedName>
        <fullName evidence="4 11">Delta-aminolevulinic acid dehydratase</fullName>
        <ecNumber evidence="3 11">4.2.1.24</ecNumber>
    </recommendedName>
</protein>
<dbReference type="Proteomes" id="UP000555728">
    <property type="component" value="Unassembled WGS sequence"/>
</dbReference>
<name>A0A7W6WJK0_9PROT</name>
<evidence type="ECO:0000256" key="10">
    <source>
        <dbReference type="PIRSR" id="PIRSR001415-5"/>
    </source>
</evidence>
<dbReference type="Pfam" id="PF00490">
    <property type="entry name" value="ALAD"/>
    <property type="match status" value="1"/>
</dbReference>
<feature type="active site" description="Schiff-base intermediate with substrate" evidence="9">
    <location>
        <position position="170"/>
    </location>
</feature>
<evidence type="ECO:0000313" key="14">
    <source>
        <dbReference type="Proteomes" id="UP000555728"/>
    </source>
</evidence>
<dbReference type="InterPro" id="IPR013785">
    <property type="entry name" value="Aldolase_TIM"/>
</dbReference>
<reference evidence="13 14" key="1">
    <citation type="submission" date="2020-08" db="EMBL/GenBank/DDBJ databases">
        <title>Genome sequencing of Purple Non-Sulfur Bacteria from various extreme environments.</title>
        <authorList>
            <person name="Mayer M."/>
        </authorList>
    </citation>
    <scope>NUCLEOTIDE SEQUENCE [LARGE SCALE GENOMIC DNA]</scope>
    <source>
        <strain evidence="13 14">JA135</strain>
    </source>
</reference>
<evidence type="ECO:0000256" key="5">
    <source>
        <dbReference type="ARBA" id="ARBA00023133"/>
    </source>
</evidence>
<evidence type="ECO:0000256" key="12">
    <source>
        <dbReference type="RuleBase" id="RU004161"/>
    </source>
</evidence>
<dbReference type="AlphaFoldDB" id="A0A7W6WJK0"/>
<dbReference type="CDD" id="cd04823">
    <property type="entry name" value="ALAD_PBGS_aspartate_rich"/>
    <property type="match status" value="1"/>
</dbReference>
<dbReference type="SMART" id="SM01004">
    <property type="entry name" value="ALAD"/>
    <property type="match status" value="1"/>
</dbReference>
<proteinExistence type="inferred from homology"/>
<dbReference type="UniPathway" id="UPA00251">
    <property type="reaction ID" value="UER00318"/>
</dbReference>
<dbReference type="PRINTS" id="PR00144">
    <property type="entry name" value="DALDHYDRTASE"/>
</dbReference>
<dbReference type="PIRSF" id="PIRSF001415">
    <property type="entry name" value="Porphbilin_synth"/>
    <property type="match status" value="1"/>
</dbReference>
<dbReference type="GO" id="GO:0006782">
    <property type="term" value="P:protoporphyrinogen IX biosynthetic process"/>
    <property type="evidence" value="ECO:0007669"/>
    <property type="project" value="UniProtKB-UniPathway"/>
</dbReference>
<evidence type="ECO:0000256" key="3">
    <source>
        <dbReference type="ARBA" id="ARBA00012053"/>
    </source>
</evidence>
<comment type="pathway">
    <text evidence="1">Porphyrin-containing compound metabolism; protoporphyrin-IX biosynthesis; coproporphyrinogen-III from 5-aminolevulinate: step 1/4.</text>
</comment>
<evidence type="ECO:0000256" key="1">
    <source>
        <dbReference type="ARBA" id="ARBA00004694"/>
    </source>
</evidence>
<keyword evidence="14" id="KW-1185">Reference proteome</keyword>
<evidence type="ECO:0000256" key="6">
    <source>
        <dbReference type="ARBA" id="ARBA00023239"/>
    </source>
</evidence>
<organism evidence="13 14">
    <name type="scientific">Roseospira goensis</name>
    <dbReference type="NCBI Taxonomy" id="391922"/>
    <lineage>
        <taxon>Bacteria</taxon>
        <taxon>Pseudomonadati</taxon>
        <taxon>Pseudomonadota</taxon>
        <taxon>Alphaproteobacteria</taxon>
        <taxon>Rhodospirillales</taxon>
        <taxon>Rhodospirillaceae</taxon>
        <taxon>Roseospira</taxon>
    </lineage>
</organism>
<sequence length="301" mass="31956">MTDLVWPVFVIEGEGQTEAVASMPGVTRLSIDLLVEAVGEASALGVKAVALFPKVDPSLKTPEGREAANPDSLMCRAIRALKAAHPEVGLFCDVALDPYNSDGHDGIVRDGVILNDETIEVLVRQSLVQAAAGADVIAPSDMMDGRIGTIRDALDQAGFAHVQIMSYAAKYASAFYGPFRDAVGSGGALKGDKQTYQMNPANTDEALREVAMDLDEGADSVMVKPGLPYLDIVQRVRETFAVPTLVYQVSGEYAMMKAAAANGWLDNDKAVLESLLAFKRAGANGIFTYAAVEAARLLKSC</sequence>
<feature type="binding site" evidence="10">
    <location>
        <position position="209"/>
    </location>
    <ligand>
        <name>Mg(2+)</name>
        <dbReference type="ChEBI" id="CHEBI:18420"/>
    </ligand>
</feature>
<dbReference type="NCBIfam" id="NF006762">
    <property type="entry name" value="PRK09283.1"/>
    <property type="match status" value="1"/>
</dbReference>
<dbReference type="EMBL" id="JACIGI010000003">
    <property type="protein sequence ID" value="MBB4284759.1"/>
    <property type="molecule type" value="Genomic_DNA"/>
</dbReference>
<comment type="subunit">
    <text evidence="11">Homooctamer.</text>
</comment>
<feature type="active site" description="Schiff-base intermediate with substrate" evidence="9">
    <location>
        <position position="224"/>
    </location>
</feature>
<dbReference type="PANTHER" id="PTHR11458:SF0">
    <property type="entry name" value="DELTA-AMINOLEVULINIC ACID DEHYDRATASE"/>
    <property type="match status" value="1"/>
</dbReference>
<dbReference type="InterPro" id="IPR030656">
    <property type="entry name" value="ALAD_AS"/>
</dbReference>
<dbReference type="FunFam" id="3.20.20.70:FF:000019">
    <property type="entry name" value="Delta-aminolevulinic acid dehydratase"/>
    <property type="match status" value="1"/>
</dbReference>
<evidence type="ECO:0000256" key="11">
    <source>
        <dbReference type="RuleBase" id="RU000515"/>
    </source>
</evidence>
<dbReference type="Gene3D" id="3.20.20.70">
    <property type="entry name" value="Aldolase class I"/>
    <property type="match status" value="1"/>
</dbReference>
<keyword evidence="10" id="KW-0479">Metal-binding</keyword>
<dbReference type="GO" id="GO:0004655">
    <property type="term" value="F:porphobilinogen synthase activity"/>
    <property type="evidence" value="ECO:0007669"/>
    <property type="project" value="UniProtKB-EC"/>
</dbReference>